<dbReference type="GO" id="GO:0006360">
    <property type="term" value="P:transcription by RNA polymerase I"/>
    <property type="evidence" value="ECO:0007669"/>
    <property type="project" value="InterPro"/>
</dbReference>
<dbReference type="VEuPathDB" id="ToxoDB:CSUI_005487"/>
<feature type="compositionally biased region" description="Acidic residues" evidence="1">
    <location>
        <begin position="284"/>
        <end position="296"/>
    </location>
</feature>
<protein>
    <submittedName>
        <fullName evidence="2">Uncharacterized protein</fullName>
    </submittedName>
</protein>
<feature type="compositionally biased region" description="Basic and acidic residues" evidence="1">
    <location>
        <begin position="368"/>
        <end position="390"/>
    </location>
</feature>
<feature type="compositionally biased region" description="Low complexity" evidence="1">
    <location>
        <begin position="571"/>
        <end position="584"/>
    </location>
</feature>
<keyword evidence="3" id="KW-1185">Reference proteome</keyword>
<dbReference type="GO" id="GO:0005736">
    <property type="term" value="C:RNA polymerase I complex"/>
    <property type="evidence" value="ECO:0007669"/>
    <property type="project" value="TreeGrafter"/>
</dbReference>
<gene>
    <name evidence="2" type="ORF">CSUI_005487</name>
</gene>
<dbReference type="Proteomes" id="UP000221165">
    <property type="component" value="Unassembled WGS sequence"/>
</dbReference>
<feature type="region of interest" description="Disordered" evidence="1">
    <location>
        <begin position="468"/>
        <end position="620"/>
    </location>
</feature>
<dbReference type="PANTHER" id="PTHR15484">
    <property type="entry name" value="DNA-DIRECTED RNA POLYMERASE I SUBUNIT RPA34"/>
    <property type="match status" value="1"/>
</dbReference>
<organism evidence="2 3">
    <name type="scientific">Cystoisospora suis</name>
    <dbReference type="NCBI Taxonomy" id="483139"/>
    <lineage>
        <taxon>Eukaryota</taxon>
        <taxon>Sar</taxon>
        <taxon>Alveolata</taxon>
        <taxon>Apicomplexa</taxon>
        <taxon>Conoidasida</taxon>
        <taxon>Coccidia</taxon>
        <taxon>Eucoccidiorida</taxon>
        <taxon>Eimeriorina</taxon>
        <taxon>Sarcocystidae</taxon>
        <taxon>Cystoisospora</taxon>
    </lineage>
</organism>
<feature type="non-terminal residue" evidence="2">
    <location>
        <position position="755"/>
    </location>
</feature>
<feature type="compositionally biased region" description="Basic and acidic residues" evidence="1">
    <location>
        <begin position="547"/>
        <end position="570"/>
    </location>
</feature>
<dbReference type="GO" id="GO:0003723">
    <property type="term" value="F:RNA binding"/>
    <property type="evidence" value="ECO:0007669"/>
    <property type="project" value="TreeGrafter"/>
</dbReference>
<feature type="region of interest" description="Disordered" evidence="1">
    <location>
        <begin position="347"/>
        <end position="430"/>
    </location>
</feature>
<feature type="region of interest" description="Disordered" evidence="1">
    <location>
        <begin position="660"/>
        <end position="712"/>
    </location>
</feature>
<dbReference type="GeneID" id="94428874"/>
<feature type="compositionally biased region" description="Low complexity" evidence="1">
    <location>
        <begin position="269"/>
        <end position="282"/>
    </location>
</feature>
<feature type="non-terminal residue" evidence="2">
    <location>
        <position position="1"/>
    </location>
</feature>
<feature type="compositionally biased region" description="Low complexity" evidence="1">
    <location>
        <begin position="350"/>
        <end position="364"/>
    </location>
</feature>
<evidence type="ECO:0000313" key="2">
    <source>
        <dbReference type="EMBL" id="PHJ20675.1"/>
    </source>
</evidence>
<evidence type="ECO:0000256" key="1">
    <source>
        <dbReference type="SAM" id="MobiDB-lite"/>
    </source>
</evidence>
<comment type="caution">
    <text evidence="2">The sequence shown here is derived from an EMBL/GenBank/DDBJ whole genome shotgun (WGS) entry which is preliminary data.</text>
</comment>
<dbReference type="InterPro" id="IPR013240">
    <property type="entry name" value="DNA-dir_RNA_pol1_su_RPA34"/>
</dbReference>
<dbReference type="AlphaFoldDB" id="A0A2C6KXB9"/>
<proteinExistence type="predicted"/>
<feature type="compositionally biased region" description="Low complexity" evidence="1">
    <location>
        <begin position="700"/>
        <end position="710"/>
    </location>
</feature>
<dbReference type="EMBL" id="MIGC01002657">
    <property type="protein sequence ID" value="PHJ20675.1"/>
    <property type="molecule type" value="Genomic_DNA"/>
</dbReference>
<feature type="compositionally biased region" description="Acidic residues" evidence="1">
    <location>
        <begin position="185"/>
        <end position="195"/>
    </location>
</feature>
<reference evidence="2 3" key="1">
    <citation type="journal article" date="2017" name="Int. J. Parasitol.">
        <title>The genome of the protozoan parasite Cystoisospora suis and a reverse vaccinology approach to identify vaccine candidates.</title>
        <authorList>
            <person name="Palmieri N."/>
            <person name="Shrestha A."/>
            <person name="Ruttkowski B."/>
            <person name="Beck T."/>
            <person name="Vogl C."/>
            <person name="Tomley F."/>
            <person name="Blake D.P."/>
            <person name="Joachim A."/>
        </authorList>
    </citation>
    <scope>NUCLEOTIDE SEQUENCE [LARGE SCALE GENOMIC DNA]</scope>
    <source>
        <strain evidence="2 3">Wien I</strain>
    </source>
</reference>
<feature type="compositionally biased region" description="Basic and acidic residues" evidence="1">
    <location>
        <begin position="514"/>
        <end position="529"/>
    </location>
</feature>
<feature type="compositionally biased region" description="Basic and acidic residues" evidence="1">
    <location>
        <begin position="475"/>
        <end position="491"/>
    </location>
</feature>
<feature type="compositionally biased region" description="Basic and acidic residues" evidence="1">
    <location>
        <begin position="671"/>
        <end position="695"/>
    </location>
</feature>
<feature type="compositionally biased region" description="Basic and acidic residues" evidence="1">
    <location>
        <begin position="407"/>
        <end position="422"/>
    </location>
</feature>
<feature type="compositionally biased region" description="Acidic residues" evidence="1">
    <location>
        <begin position="229"/>
        <end position="239"/>
    </location>
</feature>
<dbReference type="PANTHER" id="PTHR15484:SF8">
    <property type="entry name" value="DNA-DIRECTED RNA POLYMERASE I SUBUNIT RPA34"/>
    <property type="match status" value="1"/>
</dbReference>
<name>A0A2C6KXB9_9APIC</name>
<sequence>YSPSSSFFPSQSSSDTQGERNVRREAKDNPQEDEEERQKKNAVGSPADQKKEIDKVLAEQSFLLNSQILHRHNLSTNWVLSPSSSSSSPSLGGEVEDVLSRGAGAISGIVLDRRLFRRLRMPGCMSSTSSSVLADRCFIALVKFPRSFCFEPLPSLSSSFLPSSSSHADAKRNKDGFSSSFSFGEENEDLEEEQMDEKKKKRKEEKRTRERSKGGAILSASSSSGETEEKNEEEEDSESETGSPSRSPSPDLKKKRKMKKEEERKRNFSLSTDISWTCSSSSPLDDEGILREEEEYQEGHAKEDKEEESFSSFPSSSSFCLHVVSSLNVKSIEKYIHYQISHSLHEKLNSSSSSSSSSSFSLFSGGRGRKETEKDRNLFSKSLGDMKESITDDAPSTLLAGKRHISTQREKEENEDQPRHDSSSSLLSPPHDVGLITRFCGNPLDHILSLDTAHSRLFFAQRIDRKGRSSSRSRRLLDQRQEEHQSYSREEKKKRRRRALSESEVEEGTLLSQESKDTSVETRPSPHEAEQEEEERENLPGGRKTSLRSEKEKKKKEKDEGADGDARGEKASPSSSPASSFLPFLREKMRRLSSESSFSGSQKKEEKSQDVSSSSPRRTASICIASIVLDEFYRDITECREVREIPASIDMTMIPIGEASLHNESIKKKKKEQEEEKKSNPKGEKKKKEEEKSEQDSGISSSSSSSSSFSHLPPPWRTVWMHYDAKTNSLVLFSFETLRRQRSFSSSFSSSSYHS</sequence>
<feature type="compositionally biased region" description="Low complexity" evidence="1">
    <location>
        <begin position="214"/>
        <end position="225"/>
    </location>
</feature>
<accession>A0A2C6KXB9</accession>
<dbReference type="OrthoDB" id="331240at2759"/>
<feature type="region of interest" description="Disordered" evidence="1">
    <location>
        <begin position="160"/>
        <end position="317"/>
    </location>
</feature>
<feature type="region of interest" description="Disordered" evidence="1">
    <location>
        <begin position="1"/>
        <end position="51"/>
    </location>
</feature>
<feature type="compositionally biased region" description="Low complexity" evidence="1">
    <location>
        <begin position="1"/>
        <end position="14"/>
    </location>
</feature>
<dbReference type="RefSeq" id="XP_067922361.1">
    <property type="nucleotide sequence ID" value="XM_068065663.1"/>
</dbReference>
<evidence type="ECO:0000313" key="3">
    <source>
        <dbReference type="Proteomes" id="UP000221165"/>
    </source>
</evidence>
<feature type="compositionally biased region" description="Basic and acidic residues" evidence="1">
    <location>
        <begin position="17"/>
        <end position="30"/>
    </location>
</feature>